<accession>A0ABC8S345</accession>
<feature type="compositionally biased region" description="Low complexity" evidence="1">
    <location>
        <begin position="75"/>
        <end position="84"/>
    </location>
</feature>
<reference evidence="2 3" key="1">
    <citation type="submission" date="2024-02" db="EMBL/GenBank/DDBJ databases">
        <authorList>
            <person name="Vignale AGUSTIN F."/>
            <person name="Sosa J E."/>
            <person name="Modenutti C."/>
        </authorList>
    </citation>
    <scope>NUCLEOTIDE SEQUENCE [LARGE SCALE GENOMIC DNA]</scope>
</reference>
<dbReference type="InterPro" id="IPR027417">
    <property type="entry name" value="P-loop_NTPase"/>
</dbReference>
<organism evidence="2 3">
    <name type="scientific">Ilex paraguariensis</name>
    <name type="common">yerba mate</name>
    <dbReference type="NCBI Taxonomy" id="185542"/>
    <lineage>
        <taxon>Eukaryota</taxon>
        <taxon>Viridiplantae</taxon>
        <taxon>Streptophyta</taxon>
        <taxon>Embryophyta</taxon>
        <taxon>Tracheophyta</taxon>
        <taxon>Spermatophyta</taxon>
        <taxon>Magnoliopsida</taxon>
        <taxon>eudicotyledons</taxon>
        <taxon>Gunneridae</taxon>
        <taxon>Pentapetalae</taxon>
        <taxon>asterids</taxon>
        <taxon>campanulids</taxon>
        <taxon>Aquifoliales</taxon>
        <taxon>Aquifoliaceae</taxon>
        <taxon>Ilex</taxon>
    </lineage>
</organism>
<evidence type="ECO:0000313" key="3">
    <source>
        <dbReference type="Proteomes" id="UP001642360"/>
    </source>
</evidence>
<feature type="region of interest" description="Disordered" evidence="1">
    <location>
        <begin position="75"/>
        <end position="112"/>
    </location>
</feature>
<gene>
    <name evidence="2" type="ORF">ILEXP_LOCUS18317</name>
</gene>
<keyword evidence="3" id="KW-1185">Reference proteome</keyword>
<dbReference type="Gene3D" id="3.40.50.300">
    <property type="entry name" value="P-loop containing nucleotide triphosphate hydrolases"/>
    <property type="match status" value="1"/>
</dbReference>
<comment type="caution">
    <text evidence="2">The sequence shown here is derived from an EMBL/GenBank/DDBJ whole genome shotgun (WGS) entry which is preliminary data.</text>
</comment>
<sequence>MEASCVFCGGGGVSTLALKSPSCLNFRFLRHNELNLSLRSISVLSSDKRFLYAATLSSTFRFRLRIRNNSDHVSKAAISSTSSSTKRRSRGRNNRGGDGANNEDRKKNPGRTTITITTESWKLLKDLANSAQHRAIARKVSQPKTVHSGLGMDLEKARAIQSRIDDFTKFMSDLLLIERDAELEFTQEELNAVPTPDESSDSPKPIEFLVSHGQAEQELCDTICNLNAVRTSTGLGGMHLVLFRVEGNHRLPPTTLSPGDMVCVRTCDSRGAGATSCMQGFVNNLGEDGCSIIVALESCYGDPTFSKLFGKSVRIDRIHGLADALTYEVLKTHHLHSVYVH</sequence>
<protein>
    <submittedName>
        <fullName evidence="2">Uncharacterized protein</fullName>
    </submittedName>
</protein>
<proteinExistence type="predicted"/>
<evidence type="ECO:0000256" key="1">
    <source>
        <dbReference type="SAM" id="MobiDB-lite"/>
    </source>
</evidence>
<dbReference type="FunFam" id="2.40.30.270:FF:000003">
    <property type="entry name" value="DNA-binding protein SMUBP-2 isoform X2"/>
    <property type="match status" value="1"/>
</dbReference>
<dbReference type="AlphaFoldDB" id="A0ABC8S345"/>
<evidence type="ECO:0000313" key="2">
    <source>
        <dbReference type="EMBL" id="CAK9150195.1"/>
    </source>
</evidence>
<dbReference type="Gene3D" id="2.40.30.270">
    <property type="match status" value="1"/>
</dbReference>
<name>A0ABC8S345_9AQUA</name>
<dbReference type="Proteomes" id="UP001642360">
    <property type="component" value="Unassembled WGS sequence"/>
</dbReference>
<dbReference type="EMBL" id="CAUOFW020001994">
    <property type="protein sequence ID" value="CAK9150195.1"/>
    <property type="molecule type" value="Genomic_DNA"/>
</dbReference>